<evidence type="ECO:0000313" key="7">
    <source>
        <dbReference type="EMBL" id="KAG2434742.1"/>
    </source>
</evidence>
<dbReference type="AlphaFoldDB" id="A0A835VZ80"/>
<keyword evidence="8" id="KW-1185">Reference proteome</keyword>
<feature type="transmembrane region" description="Helical" evidence="6">
    <location>
        <begin position="443"/>
        <end position="466"/>
    </location>
</feature>
<dbReference type="EMBL" id="JAEHOC010000016">
    <property type="protein sequence ID" value="KAG2434742.1"/>
    <property type="molecule type" value="Genomic_DNA"/>
</dbReference>
<evidence type="ECO:0000256" key="1">
    <source>
        <dbReference type="ARBA" id="ARBA00004141"/>
    </source>
</evidence>
<reference evidence="7" key="1">
    <citation type="journal article" date="2020" name="bioRxiv">
        <title>Comparative genomics of Chlamydomonas.</title>
        <authorList>
            <person name="Craig R.J."/>
            <person name="Hasan A.R."/>
            <person name="Ness R.W."/>
            <person name="Keightley P.D."/>
        </authorList>
    </citation>
    <scope>NUCLEOTIDE SEQUENCE</scope>
    <source>
        <strain evidence="7">SAG 7.73</strain>
    </source>
</reference>
<dbReference type="InterPro" id="IPR004752">
    <property type="entry name" value="AmpG_permease/AT-1"/>
</dbReference>
<feature type="transmembrane region" description="Helical" evidence="6">
    <location>
        <begin position="509"/>
        <end position="534"/>
    </location>
</feature>
<proteinExistence type="predicted"/>
<feature type="transmembrane region" description="Helical" evidence="6">
    <location>
        <begin position="478"/>
        <end position="497"/>
    </location>
</feature>
<evidence type="ECO:0000313" key="8">
    <source>
        <dbReference type="Proteomes" id="UP000650467"/>
    </source>
</evidence>
<feature type="transmembrane region" description="Helical" evidence="6">
    <location>
        <begin position="622"/>
        <end position="645"/>
    </location>
</feature>
<dbReference type="PANTHER" id="PTHR12778">
    <property type="entry name" value="SOLUTE CARRIER FAMILY 33 ACETYL-COA TRANSPORTER -RELATED"/>
    <property type="match status" value="1"/>
</dbReference>
<sequence>MPTTRSRAKAGTNGSEPPATPGAASADADAALLSTYEAAAAATAAAAAAAETAGAAADAAHPLTPAHVASLKRPGGSLDELCRLQYDADGEPAAARDHVHVHGHRRRADAPPASSELGGMALLVLLYMVQGVPLGLTTGALPFMLSSKLSYTQMGIFGLAAYPYSLKLLWSPIVDSVYFKSVGRRKSWIVPIQLLTAALLLGCAGWIQRLYEAADVVSLTGLFLVFVFLMATQDIAVDGWALTLLSPANVSYASTCQTVGQTSGIFTSFTVFLALQDAAFCNKYIRANSLLGPLIGATSADLDVGLVSLAGYMRFWGWVFAAVTAAIALFVRERSEQELEAAAAVRLDADTRALRAPLSSEERELLGMGGADPASGALAGTGSGSGSVMSELADAYMGLWRVVRLPAVWRLSALLLTYRLGVLAAEGAASLKLIDKGVAKEALAFLVLFQFPVELLSAVVAGRWAASHSPYWPFMTGYVLRLATAAATVALTAAFPAGATSLSEHRGAFGALAAVSLATSFVSYLSFTALGSFFNTVSDPAMGGAYLTLLNTIANMGYLLPRTPMFWFMDMLTVPRCTAAGGAEPAGAVLPHDCPKKLSDMARGDSECAAAGGVCGLASDGYYILSSVSLVVGAGLGLAYLGFVWRLMRLPLSSWRATAVRAPSGGAGLGDAEVEAEKKKL</sequence>
<dbReference type="GO" id="GO:0035348">
    <property type="term" value="P:acetyl-CoA transmembrane transport"/>
    <property type="evidence" value="ECO:0007669"/>
    <property type="project" value="InterPro"/>
</dbReference>
<feature type="transmembrane region" description="Helical" evidence="6">
    <location>
        <begin position="213"/>
        <end position="231"/>
    </location>
</feature>
<feature type="transmembrane region" description="Helical" evidence="6">
    <location>
        <begin position="121"/>
        <end position="143"/>
    </location>
</feature>
<dbReference type="Pfam" id="PF13000">
    <property type="entry name" value="Acatn"/>
    <property type="match status" value="2"/>
</dbReference>
<comment type="caution">
    <text evidence="7">The sequence shown here is derived from an EMBL/GenBank/DDBJ whole genome shotgun (WGS) entry which is preliminary data.</text>
</comment>
<dbReference type="InterPro" id="IPR024371">
    <property type="entry name" value="AcetylCoA_trans_1-like"/>
</dbReference>
<dbReference type="OrthoDB" id="6415790at2759"/>
<keyword evidence="4 6" id="KW-0472">Membrane</keyword>
<dbReference type="GO" id="GO:0016020">
    <property type="term" value="C:membrane"/>
    <property type="evidence" value="ECO:0007669"/>
    <property type="project" value="UniProtKB-SubCell"/>
</dbReference>
<organism evidence="7 8">
    <name type="scientific">Chlamydomonas incerta</name>
    <dbReference type="NCBI Taxonomy" id="51695"/>
    <lineage>
        <taxon>Eukaryota</taxon>
        <taxon>Viridiplantae</taxon>
        <taxon>Chlorophyta</taxon>
        <taxon>core chlorophytes</taxon>
        <taxon>Chlorophyceae</taxon>
        <taxon>CS clade</taxon>
        <taxon>Chlamydomonadales</taxon>
        <taxon>Chlamydomonadaceae</taxon>
        <taxon>Chlamydomonas</taxon>
    </lineage>
</organism>
<evidence type="ECO:0000256" key="6">
    <source>
        <dbReference type="SAM" id="Phobius"/>
    </source>
</evidence>
<dbReference type="SUPFAM" id="SSF103473">
    <property type="entry name" value="MFS general substrate transporter"/>
    <property type="match status" value="1"/>
</dbReference>
<keyword evidence="3 6" id="KW-1133">Transmembrane helix</keyword>
<feature type="transmembrane region" description="Helical" evidence="6">
    <location>
        <begin position="187"/>
        <end position="207"/>
    </location>
</feature>
<evidence type="ECO:0000256" key="5">
    <source>
        <dbReference type="SAM" id="MobiDB-lite"/>
    </source>
</evidence>
<name>A0A835VZ80_CHLIN</name>
<dbReference type="GO" id="GO:0008521">
    <property type="term" value="F:acetyl-CoA transmembrane transporter activity"/>
    <property type="evidence" value="ECO:0007669"/>
    <property type="project" value="InterPro"/>
</dbReference>
<evidence type="ECO:0000256" key="3">
    <source>
        <dbReference type="ARBA" id="ARBA00022989"/>
    </source>
</evidence>
<keyword evidence="2 6" id="KW-0812">Transmembrane</keyword>
<accession>A0A835VZ80</accession>
<gene>
    <name evidence="7" type="ORF">HXX76_007630</name>
</gene>
<dbReference type="InterPro" id="IPR036259">
    <property type="entry name" value="MFS_trans_sf"/>
</dbReference>
<feature type="transmembrane region" description="Helical" evidence="6">
    <location>
        <begin position="540"/>
        <end position="560"/>
    </location>
</feature>
<dbReference type="Proteomes" id="UP000650467">
    <property type="component" value="Unassembled WGS sequence"/>
</dbReference>
<dbReference type="PANTHER" id="PTHR12778:SF9">
    <property type="entry name" value="ACETYL-COENZYME A TRANSPORTER 1"/>
    <property type="match status" value="1"/>
</dbReference>
<feature type="transmembrane region" description="Helical" evidence="6">
    <location>
        <begin position="315"/>
        <end position="331"/>
    </location>
</feature>
<feature type="region of interest" description="Disordered" evidence="5">
    <location>
        <begin position="1"/>
        <end position="27"/>
    </location>
</feature>
<evidence type="ECO:0000256" key="4">
    <source>
        <dbReference type="ARBA" id="ARBA00023136"/>
    </source>
</evidence>
<protein>
    <submittedName>
        <fullName evidence="7">Uncharacterized protein</fullName>
    </submittedName>
</protein>
<comment type="subcellular location">
    <subcellularLocation>
        <location evidence="1">Membrane</location>
        <topology evidence="1">Multi-pass membrane protein</topology>
    </subcellularLocation>
</comment>
<evidence type="ECO:0000256" key="2">
    <source>
        <dbReference type="ARBA" id="ARBA00022692"/>
    </source>
</evidence>